<evidence type="ECO:0000313" key="2">
    <source>
        <dbReference type="EMBL" id="TFY78602.1"/>
    </source>
</evidence>
<feature type="region of interest" description="Disordered" evidence="1">
    <location>
        <begin position="279"/>
        <end position="304"/>
    </location>
</feature>
<name>A0A4Y9ZUX8_9AGAM</name>
<comment type="caution">
    <text evidence="2">The sequence shown here is derived from an EMBL/GenBank/DDBJ whole genome shotgun (WGS) entry which is preliminary data.</text>
</comment>
<keyword evidence="3" id="KW-1185">Reference proteome</keyword>
<reference evidence="2 3" key="1">
    <citation type="submission" date="2019-02" db="EMBL/GenBank/DDBJ databases">
        <title>Genome sequencing of the rare red list fungi Hericium alpestre (H. flagellum).</title>
        <authorList>
            <person name="Buettner E."/>
            <person name="Kellner H."/>
        </authorList>
    </citation>
    <scope>NUCLEOTIDE SEQUENCE [LARGE SCALE GENOMIC DNA]</scope>
    <source>
        <strain evidence="2 3">DSM 108284</strain>
    </source>
</reference>
<dbReference type="InterPro" id="IPR032675">
    <property type="entry name" value="LRR_dom_sf"/>
</dbReference>
<protein>
    <submittedName>
        <fullName evidence="2">Uncharacterized protein</fullName>
    </submittedName>
</protein>
<evidence type="ECO:0000256" key="1">
    <source>
        <dbReference type="SAM" id="MobiDB-lite"/>
    </source>
</evidence>
<dbReference type="AlphaFoldDB" id="A0A4Y9ZUX8"/>
<accession>A0A4Y9ZUX8</accession>
<dbReference type="EMBL" id="SFCI01000649">
    <property type="protein sequence ID" value="TFY78602.1"/>
    <property type="molecule type" value="Genomic_DNA"/>
</dbReference>
<evidence type="ECO:0000313" key="3">
    <source>
        <dbReference type="Proteomes" id="UP000298061"/>
    </source>
</evidence>
<gene>
    <name evidence="2" type="ORF">EWM64_g5414</name>
</gene>
<dbReference type="OrthoDB" id="3255541at2759"/>
<dbReference type="Gene3D" id="3.80.10.10">
    <property type="entry name" value="Ribonuclease Inhibitor"/>
    <property type="match status" value="1"/>
</dbReference>
<dbReference type="Proteomes" id="UP000298061">
    <property type="component" value="Unassembled WGS sequence"/>
</dbReference>
<sequence>MLQELETRFIQDVDEAPCLCISEYLDTVSGRLDSQVLTKFKMHVSSGIRRPEGSEKSASYRATPATLQRLLMFDNMQHCNILLQELDCDDDLLASIGLSWPRLRTLSLLSHPLHQGQSHLTLRGLYPLAKGCPQLTYLALNMMRPTEDTLHFEDLAPTWDRSANPFSEPLTMWLGGFKRLAVGKAPEVAGYLKAIFSNVEHVSQNRIDYWINSTTLGRMVQEQDHVRRDSTVLPPDNLYRVMSFFSFCALYILCSAYTLQIGPGPSYLFEDRSEFSDDFGYTDSDVDSDAYMYGPPDNDSDPDF</sequence>
<proteinExistence type="predicted"/>
<organism evidence="2 3">
    <name type="scientific">Hericium alpestre</name>
    <dbReference type="NCBI Taxonomy" id="135208"/>
    <lineage>
        <taxon>Eukaryota</taxon>
        <taxon>Fungi</taxon>
        <taxon>Dikarya</taxon>
        <taxon>Basidiomycota</taxon>
        <taxon>Agaricomycotina</taxon>
        <taxon>Agaricomycetes</taxon>
        <taxon>Russulales</taxon>
        <taxon>Hericiaceae</taxon>
        <taxon>Hericium</taxon>
    </lineage>
</organism>